<feature type="active site" description="Proton acceptor" evidence="2">
    <location>
        <position position="79"/>
    </location>
</feature>
<name>A0A8J7FML4_9GAMM</name>
<dbReference type="PANTHER" id="PTHR12935">
    <property type="entry name" value="GAMMA-GLUTAMYLCYCLOTRANSFERASE"/>
    <property type="match status" value="1"/>
</dbReference>
<gene>
    <name evidence="4" type="ORF">IOQ59_08215</name>
</gene>
<proteinExistence type="predicted"/>
<evidence type="ECO:0000256" key="3">
    <source>
        <dbReference type="PIRSR" id="PIRSR617939-2"/>
    </source>
</evidence>
<accession>A0A8J7FML4</accession>
<dbReference type="EMBL" id="JADEYS010000006">
    <property type="protein sequence ID" value="MBE9397242.1"/>
    <property type="molecule type" value="Genomic_DNA"/>
</dbReference>
<dbReference type="PANTHER" id="PTHR12935:SF0">
    <property type="entry name" value="GAMMA-GLUTAMYLCYCLOTRANSFERASE"/>
    <property type="match status" value="1"/>
</dbReference>
<dbReference type="AlphaFoldDB" id="A0A8J7FML4"/>
<dbReference type="InterPro" id="IPR036568">
    <property type="entry name" value="GGCT-like_sf"/>
</dbReference>
<keyword evidence="5" id="KW-1185">Reference proteome</keyword>
<dbReference type="InterPro" id="IPR013024">
    <property type="entry name" value="GGCT-like"/>
</dbReference>
<dbReference type="InterPro" id="IPR017939">
    <property type="entry name" value="G-Glutamylcylcotransferase"/>
</dbReference>
<keyword evidence="1" id="KW-0456">Lyase</keyword>
<sequence>MYYFAYGSNMSLKRLQARVPSAQVVSNATLRQYQLRFHKCGMDRSAKADAHFTGCTEDHLIGVIFSMVSVDKPSLDRAEGEGVGYECIEVELDLGRGVMQTAFAYVALHIDRGLKPYHWYKQHVVQGALEAGLPEDYVALIHNVSSIDDPDVERHLRESSIYQV</sequence>
<feature type="binding site" evidence="3">
    <location>
        <position position="120"/>
    </location>
    <ligand>
        <name>substrate</name>
    </ligand>
</feature>
<dbReference type="SUPFAM" id="SSF110857">
    <property type="entry name" value="Gamma-glutamyl cyclotransferase-like"/>
    <property type="match status" value="1"/>
</dbReference>
<feature type="binding site" evidence="3">
    <location>
        <begin position="3"/>
        <end position="8"/>
    </location>
    <ligand>
        <name>substrate</name>
    </ligand>
</feature>
<protein>
    <submittedName>
        <fullName evidence="4">Gamma-glutamylcyclotransferase</fullName>
    </submittedName>
</protein>
<evidence type="ECO:0000256" key="2">
    <source>
        <dbReference type="PIRSR" id="PIRSR617939-1"/>
    </source>
</evidence>
<dbReference type="RefSeq" id="WP_193952781.1">
    <property type="nucleotide sequence ID" value="NZ_JADEYS010000006.1"/>
</dbReference>
<evidence type="ECO:0000313" key="5">
    <source>
        <dbReference type="Proteomes" id="UP000640333"/>
    </source>
</evidence>
<dbReference type="Gene3D" id="3.10.490.10">
    <property type="entry name" value="Gamma-glutamyl cyclotransferase-like"/>
    <property type="match status" value="1"/>
</dbReference>
<comment type="caution">
    <text evidence="4">The sequence shown here is derived from an EMBL/GenBank/DDBJ whole genome shotgun (WGS) entry which is preliminary data.</text>
</comment>
<dbReference type="Proteomes" id="UP000640333">
    <property type="component" value="Unassembled WGS sequence"/>
</dbReference>
<dbReference type="CDD" id="cd06661">
    <property type="entry name" value="GGCT_like"/>
    <property type="match status" value="1"/>
</dbReference>
<reference evidence="4" key="1">
    <citation type="submission" date="2020-10" db="EMBL/GenBank/DDBJ databases">
        <title>Bacterium isolated from coastal waters sediment.</title>
        <authorList>
            <person name="Chen R.-J."/>
            <person name="Lu D.-C."/>
            <person name="Zhu K.-L."/>
            <person name="Du Z.-J."/>
        </authorList>
    </citation>
    <scope>NUCLEOTIDE SEQUENCE</scope>
    <source>
        <strain evidence="4">N1Y112</strain>
    </source>
</reference>
<organism evidence="4 5">
    <name type="scientific">Pontibacterium sinense</name>
    <dbReference type="NCBI Taxonomy" id="2781979"/>
    <lineage>
        <taxon>Bacteria</taxon>
        <taxon>Pseudomonadati</taxon>
        <taxon>Pseudomonadota</taxon>
        <taxon>Gammaproteobacteria</taxon>
        <taxon>Oceanospirillales</taxon>
        <taxon>Oceanospirillaceae</taxon>
        <taxon>Pontibacterium</taxon>
    </lineage>
</organism>
<evidence type="ECO:0000313" key="4">
    <source>
        <dbReference type="EMBL" id="MBE9397242.1"/>
    </source>
</evidence>
<dbReference type="Pfam" id="PF13772">
    <property type="entry name" value="AIG2_2"/>
    <property type="match status" value="1"/>
</dbReference>
<dbReference type="GO" id="GO:0003839">
    <property type="term" value="F:gamma-glutamylcyclotransferase activity"/>
    <property type="evidence" value="ECO:0007669"/>
    <property type="project" value="InterPro"/>
</dbReference>
<evidence type="ECO:0000256" key="1">
    <source>
        <dbReference type="ARBA" id="ARBA00023239"/>
    </source>
</evidence>